<dbReference type="CDD" id="cd00077">
    <property type="entry name" value="HDc"/>
    <property type="match status" value="2"/>
</dbReference>
<dbReference type="PROSITE" id="PS51831">
    <property type="entry name" value="HD"/>
    <property type="match status" value="1"/>
</dbReference>
<dbReference type="SUPFAM" id="SSF109604">
    <property type="entry name" value="HD-domain/PDEase-like"/>
    <property type="match status" value="2"/>
</dbReference>
<sequence length="407" mass="46444">MGRSVDLVWLLSNLSLALDFSHRGLLRHHQRVALLSLRLAEAARMTPDDKIALFKAAIIHDLGVVSWAEKNRLDTFDVQDPWPHCRRGYELVGKVEILQEAAELILHHHDRWLGGNPSGKKGAEIPLGSRIIHLADRVSVLLTKEEWTEQEILNHKDRIIREIELQAGRLFDPELVCLLREVARNESLWFDLTSPFLSDSLRLWAGGEFLLSPDQLRAVAELFARVVDAKSPFTYLHSKRVAVVARFLAEYLGMKEGDLFLIELAGLLHDLGKLAVPDEVLEKAGPLSEAEFNLIKTHPYYTYWLLKPLDGQLPLVRWAAYHHEKLNGQGYPFRLTGAELCLGARVMAVSDIFTALREDRPYRASLSWEKAMRIIADQAEQGLLDRRVVEALRDSRRELEELWLEVS</sequence>
<dbReference type="EMBL" id="QSLN01000003">
    <property type="protein sequence ID" value="RDV84009.1"/>
    <property type="molecule type" value="Genomic_DNA"/>
</dbReference>
<dbReference type="OrthoDB" id="10822at2"/>
<name>A0A3D8P4E2_9THEO</name>
<reference evidence="3 4" key="1">
    <citation type="submission" date="2018-08" db="EMBL/GenBank/DDBJ databases">
        <title>Form III RuBisCO-mediated autotrophy in Thermodesulfobium bacteria.</title>
        <authorList>
            <person name="Toshchakov S.V."/>
            <person name="Kublanov I.V."/>
            <person name="Frolov E."/>
            <person name="Bonch-Osmolovskaya E.A."/>
            <person name="Tourova T.P."/>
            <person name="Chernych N.A."/>
            <person name="Lebedinsky A.V."/>
        </authorList>
    </citation>
    <scope>NUCLEOTIDE SEQUENCE [LARGE SCALE GENOMIC DNA]</scope>
    <source>
        <strain evidence="3 4">SR</strain>
    </source>
</reference>
<dbReference type="Pfam" id="PF13487">
    <property type="entry name" value="HD_5"/>
    <property type="match status" value="2"/>
</dbReference>
<dbReference type="RefSeq" id="WP_115792229.1">
    <property type="nucleotide sequence ID" value="NZ_QSLN01000003.1"/>
</dbReference>
<dbReference type="SMART" id="SM00471">
    <property type="entry name" value="HDc"/>
    <property type="match status" value="2"/>
</dbReference>
<proteinExistence type="predicted"/>
<dbReference type="InterPro" id="IPR006674">
    <property type="entry name" value="HD_domain"/>
</dbReference>
<dbReference type="Proteomes" id="UP000256329">
    <property type="component" value="Unassembled WGS sequence"/>
</dbReference>
<dbReference type="PANTHER" id="PTHR45228">
    <property type="entry name" value="CYCLIC DI-GMP PHOSPHODIESTERASE TM_0186-RELATED"/>
    <property type="match status" value="1"/>
</dbReference>
<feature type="domain" description="HD-GYP" evidence="2">
    <location>
        <begin position="3"/>
        <end position="195"/>
    </location>
</feature>
<organism evidence="3 4">
    <name type="scientific">Ammonifex thiophilus</name>
    <dbReference type="NCBI Taxonomy" id="444093"/>
    <lineage>
        <taxon>Bacteria</taxon>
        <taxon>Bacillati</taxon>
        <taxon>Bacillota</taxon>
        <taxon>Clostridia</taxon>
        <taxon>Thermoanaerobacterales</taxon>
        <taxon>Thermoanaerobacteraceae</taxon>
        <taxon>Ammonifex</taxon>
    </lineage>
</organism>
<dbReference type="AlphaFoldDB" id="A0A3D8P4E2"/>
<dbReference type="InterPro" id="IPR052020">
    <property type="entry name" value="Cyclic_di-GMP/3'3'-cGAMP_PDE"/>
</dbReference>
<feature type="domain" description="HD" evidence="1">
    <location>
        <begin position="234"/>
        <end position="356"/>
    </location>
</feature>
<dbReference type="InterPro" id="IPR037522">
    <property type="entry name" value="HD_GYP_dom"/>
</dbReference>
<gene>
    <name evidence="3" type="ORF">DXX99_04030</name>
</gene>
<accession>A0A3D8P4E2</accession>
<dbReference type="PROSITE" id="PS51832">
    <property type="entry name" value="HD_GYP"/>
    <property type="match status" value="2"/>
</dbReference>
<evidence type="ECO:0000313" key="4">
    <source>
        <dbReference type="Proteomes" id="UP000256329"/>
    </source>
</evidence>
<comment type="caution">
    <text evidence="3">The sequence shown here is derived from an EMBL/GenBank/DDBJ whole genome shotgun (WGS) entry which is preliminary data.</text>
</comment>
<feature type="domain" description="HD-GYP" evidence="2">
    <location>
        <begin position="212"/>
        <end position="407"/>
    </location>
</feature>
<evidence type="ECO:0000259" key="2">
    <source>
        <dbReference type="PROSITE" id="PS51832"/>
    </source>
</evidence>
<evidence type="ECO:0000313" key="3">
    <source>
        <dbReference type="EMBL" id="RDV84009.1"/>
    </source>
</evidence>
<dbReference type="InterPro" id="IPR003607">
    <property type="entry name" value="HD/PDEase_dom"/>
</dbReference>
<protein>
    <submittedName>
        <fullName evidence="3">HD domain-containing protein</fullName>
    </submittedName>
</protein>
<dbReference type="PANTHER" id="PTHR45228:SF5">
    <property type="entry name" value="CYCLIC DI-GMP PHOSPHODIESTERASE VC_1348-RELATED"/>
    <property type="match status" value="1"/>
</dbReference>
<keyword evidence="4" id="KW-1185">Reference proteome</keyword>
<dbReference type="Gene3D" id="1.10.3210.10">
    <property type="entry name" value="Hypothetical protein af1432"/>
    <property type="match status" value="2"/>
</dbReference>
<evidence type="ECO:0000259" key="1">
    <source>
        <dbReference type="PROSITE" id="PS51831"/>
    </source>
</evidence>